<comment type="caution">
    <text evidence="2">The sequence shown here is derived from an EMBL/GenBank/DDBJ whole genome shotgun (WGS) entry which is preliminary data.</text>
</comment>
<gene>
    <name evidence="2" type="ORF">AAF454_07380</name>
</gene>
<dbReference type="RefSeq" id="WP_342302892.1">
    <property type="nucleotide sequence ID" value="NZ_JBCEWA010000005.1"/>
</dbReference>
<sequence length="60" mass="7110">MMKKDKDNVSSGHMTNNFSDVVELGKQMERLRDEQELKRDGYTQDPVQYDDEDEKKEEAK</sequence>
<evidence type="ECO:0000313" key="3">
    <source>
        <dbReference type="Proteomes" id="UP001398420"/>
    </source>
</evidence>
<reference evidence="2 3" key="1">
    <citation type="submission" date="2024-04" db="EMBL/GenBank/DDBJ databases">
        <authorList>
            <person name="Wu Y.S."/>
            <person name="Zhang L."/>
        </authorList>
    </citation>
    <scope>NUCLEOTIDE SEQUENCE [LARGE SCALE GENOMIC DNA]</scope>
    <source>
        <strain evidence="2 3">KG-01</strain>
    </source>
</reference>
<evidence type="ECO:0000313" key="2">
    <source>
        <dbReference type="EMBL" id="MEL5988225.1"/>
    </source>
</evidence>
<name>A0ABU9LM82_9BACL</name>
<dbReference type="Proteomes" id="UP001398420">
    <property type="component" value="Unassembled WGS sequence"/>
</dbReference>
<protein>
    <recommendedName>
        <fullName evidence="4">Multidrug ABC transporter ATPase</fullName>
    </recommendedName>
</protein>
<proteinExistence type="predicted"/>
<organism evidence="2 3">
    <name type="scientific">Kurthia gibsonii</name>
    <dbReference type="NCBI Taxonomy" id="33946"/>
    <lineage>
        <taxon>Bacteria</taxon>
        <taxon>Bacillati</taxon>
        <taxon>Bacillota</taxon>
        <taxon>Bacilli</taxon>
        <taxon>Bacillales</taxon>
        <taxon>Caryophanaceae</taxon>
        <taxon>Kurthia</taxon>
    </lineage>
</organism>
<feature type="compositionally biased region" description="Basic and acidic residues" evidence="1">
    <location>
        <begin position="26"/>
        <end position="42"/>
    </location>
</feature>
<evidence type="ECO:0008006" key="4">
    <source>
        <dbReference type="Google" id="ProtNLM"/>
    </source>
</evidence>
<dbReference type="EMBL" id="JBCEWA010000005">
    <property type="protein sequence ID" value="MEL5988225.1"/>
    <property type="molecule type" value="Genomic_DNA"/>
</dbReference>
<feature type="region of interest" description="Disordered" evidence="1">
    <location>
        <begin position="1"/>
        <end position="60"/>
    </location>
</feature>
<feature type="compositionally biased region" description="Polar residues" evidence="1">
    <location>
        <begin position="9"/>
        <end position="19"/>
    </location>
</feature>
<evidence type="ECO:0000256" key="1">
    <source>
        <dbReference type="SAM" id="MobiDB-lite"/>
    </source>
</evidence>
<accession>A0ABU9LM82</accession>
<keyword evidence="3" id="KW-1185">Reference proteome</keyword>
<feature type="compositionally biased region" description="Acidic residues" evidence="1">
    <location>
        <begin position="48"/>
        <end position="60"/>
    </location>
</feature>